<organism evidence="2">
    <name type="scientific">Candidatus Kentrum sp. TUN</name>
    <dbReference type="NCBI Taxonomy" id="2126343"/>
    <lineage>
        <taxon>Bacteria</taxon>
        <taxon>Pseudomonadati</taxon>
        <taxon>Pseudomonadota</taxon>
        <taxon>Gammaproteobacteria</taxon>
        <taxon>Candidatus Kentrum</taxon>
    </lineage>
</organism>
<dbReference type="EMBL" id="CAADFV010000004">
    <property type="protein sequence ID" value="VFK50779.1"/>
    <property type="molecule type" value="Genomic_DNA"/>
</dbReference>
<name>A0A450ZB44_9GAMM</name>
<gene>
    <name evidence="2" type="ORF">BECKTUN1418D_GA0071000_100431</name>
    <name evidence="1" type="ORF">BECKTUN1418E_GA0071001_100440</name>
    <name evidence="3" type="ORF">BECKTUN1418F_GA0071002_100440</name>
</gene>
<accession>A0A450ZB44</accession>
<evidence type="ECO:0000313" key="1">
    <source>
        <dbReference type="EMBL" id="VFK50779.1"/>
    </source>
</evidence>
<evidence type="ECO:0000313" key="3">
    <source>
        <dbReference type="EMBL" id="VFK52009.1"/>
    </source>
</evidence>
<dbReference type="AlphaFoldDB" id="A0A450ZB44"/>
<sequence length="53" mass="6307">MLALRAKANRECFFTGHRFFQNFYFSDTLKYTETKISKAYPAGQHILYLLCHD</sequence>
<protein>
    <submittedName>
        <fullName evidence="2">Uncharacterized protein</fullName>
    </submittedName>
</protein>
<dbReference type="EMBL" id="CAADFX010000004">
    <property type="protein sequence ID" value="VFK51024.1"/>
    <property type="molecule type" value="Genomic_DNA"/>
</dbReference>
<proteinExistence type="predicted"/>
<evidence type="ECO:0000313" key="2">
    <source>
        <dbReference type="EMBL" id="VFK51024.1"/>
    </source>
</evidence>
<dbReference type="EMBL" id="CAADFY010000004">
    <property type="protein sequence ID" value="VFK52009.1"/>
    <property type="molecule type" value="Genomic_DNA"/>
</dbReference>
<reference evidence="2" key="1">
    <citation type="submission" date="2019-02" db="EMBL/GenBank/DDBJ databases">
        <authorList>
            <person name="Gruber-Vodicka R. H."/>
            <person name="Seah K. B. B."/>
        </authorList>
    </citation>
    <scope>NUCLEOTIDE SEQUENCE</scope>
    <source>
        <strain evidence="2">BECK_BY1</strain>
        <strain evidence="1">BECK_BY2</strain>
        <strain evidence="3">BECK_BY3</strain>
    </source>
</reference>